<dbReference type="Pfam" id="PF01050">
    <property type="entry name" value="MannoseP_isomer"/>
    <property type="match status" value="1"/>
</dbReference>
<dbReference type="InterPro" id="IPR014710">
    <property type="entry name" value="RmlC-like_jellyroll"/>
</dbReference>
<dbReference type="AlphaFoldDB" id="Q1AL78"/>
<dbReference type="NCBIfam" id="TIGR01479">
    <property type="entry name" value="GMP_PMI"/>
    <property type="match status" value="1"/>
</dbReference>
<sequence length="476" mass="53608">MKIVPVVLAGGSGTRLWPLSRTMYPKQFLKIFGHMTMLQTTLSRMNSFHDATDAIVICNEAHRFVVAEQLNQIDKKSTIILEPCGRSTAPAVALAAMHIVETINADQDVLLLVLPADHIIKDLDTFHQAVKVASSFACGGKLVTFGIPPLTPETGYGYIQRGNSIGTVEGSECFEVSKFVEKPDVNTATQFLNDSNYYWNSGMFMFSARTYLEELQKYCPDIVSVCQKSYDNSVCDLDFIRIDEKQFSNCLDLSIDYALMEHTNEAIVVPMDGDWSDVGSWASLWDITNKDNNGNVLWGDILTRDSSNNYIYGESGLITTLGVEDLVIVQTKDALLVANRKSVQDIKQLVEQLKLRDRSEYYIHRETYRPWGKCDTIDKGKRYQVKRIEVKPGEGISLQLHHHRSEHWVVVSGTAKITINGVEKIISENESIYIPLGAKHCLENPGKITLELIEIRSGSYLAEDDIIRFFDKYGRI</sequence>
<keyword evidence="4 13" id="KW-0808">Transferase</keyword>
<accession>Q1AL78</accession>
<organism evidence="13">
    <name type="scientific">Escherichia coli</name>
    <dbReference type="NCBI Taxonomy" id="562"/>
    <lineage>
        <taxon>Bacteria</taxon>
        <taxon>Pseudomonadati</taxon>
        <taxon>Pseudomonadota</taxon>
        <taxon>Gammaproteobacteria</taxon>
        <taxon>Enterobacterales</taxon>
        <taxon>Enterobacteriaceae</taxon>
        <taxon>Escherichia</taxon>
    </lineage>
</organism>
<dbReference type="Pfam" id="PF22640">
    <property type="entry name" value="ManC_GMP_beta-helix"/>
    <property type="match status" value="1"/>
</dbReference>
<feature type="domain" description="Mannose-6-phosphate isomerase type II C-terminal" evidence="11">
    <location>
        <begin position="357"/>
        <end position="470"/>
    </location>
</feature>
<evidence type="ECO:0000256" key="4">
    <source>
        <dbReference type="ARBA" id="ARBA00022679"/>
    </source>
</evidence>
<proteinExistence type="inferred from homology"/>
<keyword evidence="5 13" id="KW-0548">Nucleotidyltransferase</keyword>
<evidence type="ECO:0000256" key="7">
    <source>
        <dbReference type="ARBA" id="ARBA00023134"/>
    </source>
</evidence>
<evidence type="ECO:0000256" key="6">
    <source>
        <dbReference type="ARBA" id="ARBA00022741"/>
    </source>
</evidence>
<keyword evidence="7" id="KW-0342">GTP-binding</keyword>
<evidence type="ECO:0000256" key="5">
    <source>
        <dbReference type="ARBA" id="ARBA00022695"/>
    </source>
</evidence>
<dbReference type="GO" id="GO:0005525">
    <property type="term" value="F:GTP binding"/>
    <property type="evidence" value="ECO:0007669"/>
    <property type="project" value="UniProtKB-KW"/>
</dbReference>
<dbReference type="Gene3D" id="2.60.120.10">
    <property type="entry name" value="Jelly Rolls"/>
    <property type="match status" value="1"/>
</dbReference>
<feature type="domain" description="Nucleotidyl transferase" evidence="10">
    <location>
        <begin position="5"/>
        <end position="292"/>
    </location>
</feature>
<evidence type="ECO:0000313" key="13">
    <source>
        <dbReference type="EMBL" id="AAZ20766.1"/>
    </source>
</evidence>
<dbReference type="InterPro" id="IPR011051">
    <property type="entry name" value="RmlC_Cupin_sf"/>
</dbReference>
<dbReference type="InterPro" id="IPR029044">
    <property type="entry name" value="Nucleotide-diphossugar_trans"/>
</dbReference>
<dbReference type="PANTHER" id="PTHR46390">
    <property type="entry name" value="MANNOSE-1-PHOSPHATE GUANYLYLTRANSFERASE"/>
    <property type="match status" value="1"/>
</dbReference>
<dbReference type="SUPFAM" id="SSF51182">
    <property type="entry name" value="RmlC-like cupins"/>
    <property type="match status" value="1"/>
</dbReference>
<dbReference type="InterPro" id="IPR049577">
    <property type="entry name" value="GMPP_N"/>
</dbReference>
<evidence type="ECO:0000256" key="8">
    <source>
        <dbReference type="ARBA" id="ARBA00047343"/>
    </source>
</evidence>
<evidence type="ECO:0000256" key="9">
    <source>
        <dbReference type="RuleBase" id="RU004190"/>
    </source>
</evidence>
<dbReference type="Gene3D" id="3.90.550.10">
    <property type="entry name" value="Spore Coat Polysaccharide Biosynthesis Protein SpsA, Chain A"/>
    <property type="match status" value="1"/>
</dbReference>
<dbReference type="InterPro" id="IPR054566">
    <property type="entry name" value="ManC/GMP-like_b-helix"/>
</dbReference>
<keyword evidence="6" id="KW-0547">Nucleotide-binding</keyword>
<evidence type="ECO:0000259" key="12">
    <source>
        <dbReference type="Pfam" id="PF22640"/>
    </source>
</evidence>
<evidence type="ECO:0000256" key="1">
    <source>
        <dbReference type="ARBA" id="ARBA00004823"/>
    </source>
</evidence>
<dbReference type="FunFam" id="2.60.120.10:FF:000032">
    <property type="entry name" value="Mannose-1-phosphate guanylyltransferase/mannose-6-phosphate isomerase"/>
    <property type="match status" value="1"/>
</dbReference>
<evidence type="ECO:0000256" key="2">
    <source>
        <dbReference type="ARBA" id="ARBA00006115"/>
    </source>
</evidence>
<dbReference type="RefSeq" id="WP_053264406.1">
    <property type="nucleotide sequence ID" value="NZ_AP027899.1"/>
</dbReference>
<comment type="catalytic activity">
    <reaction evidence="8">
        <text>alpha-D-mannose 1-phosphate + GTP + H(+) = GDP-alpha-D-mannose + diphosphate</text>
        <dbReference type="Rhea" id="RHEA:15229"/>
        <dbReference type="ChEBI" id="CHEBI:15378"/>
        <dbReference type="ChEBI" id="CHEBI:33019"/>
        <dbReference type="ChEBI" id="CHEBI:37565"/>
        <dbReference type="ChEBI" id="CHEBI:57527"/>
        <dbReference type="ChEBI" id="CHEBI:58409"/>
        <dbReference type="EC" id="2.7.7.13"/>
    </reaction>
</comment>
<dbReference type="InterPro" id="IPR001538">
    <property type="entry name" value="Man6P_isomerase-2_C"/>
</dbReference>
<dbReference type="UniPathway" id="UPA00126">
    <property type="reaction ID" value="UER00930"/>
</dbReference>
<reference evidence="13" key="1">
    <citation type="journal article" date="2007" name="J. Microbiol.">
        <title>Genetic characterization of the Escherichia coli O66 antigen and functional identification of its wzy gene.</title>
        <authorList>
            <person name="Cheng J."/>
            <person name="Liu B."/>
            <person name="Bastin D.A."/>
            <person name="Han W."/>
            <person name="Wang L."/>
            <person name="Feng L."/>
        </authorList>
    </citation>
    <scope>NUCLEOTIDE SEQUENCE</scope>
</reference>
<dbReference type="FunFam" id="3.90.550.10:FF:000046">
    <property type="entry name" value="Mannose-1-phosphate guanylyltransferase (GDP)"/>
    <property type="match status" value="1"/>
</dbReference>
<gene>
    <name evidence="13" type="primary">manC</name>
</gene>
<dbReference type="SUPFAM" id="SSF53448">
    <property type="entry name" value="Nucleotide-diphospho-sugar transferases"/>
    <property type="match status" value="1"/>
</dbReference>
<feature type="domain" description="MannoseP isomerase/GMP-like beta-helix" evidence="12">
    <location>
        <begin position="305"/>
        <end position="353"/>
    </location>
</feature>
<evidence type="ECO:0000259" key="11">
    <source>
        <dbReference type="Pfam" id="PF01050"/>
    </source>
</evidence>
<dbReference type="EMBL" id="DQ069297">
    <property type="protein sequence ID" value="AAZ20766.1"/>
    <property type="molecule type" value="Genomic_DNA"/>
</dbReference>
<dbReference type="InterPro" id="IPR006375">
    <property type="entry name" value="Man1P_GuaTrfase/Man6P_Isoase"/>
</dbReference>
<name>Q1AL78_ECOLX</name>
<dbReference type="InterPro" id="IPR005835">
    <property type="entry name" value="NTP_transferase_dom"/>
</dbReference>
<dbReference type="EC" id="2.7.7.13" evidence="3"/>
<comment type="similarity">
    <text evidence="2 9">Belongs to the mannose-6-phosphate isomerase type 2 family.</text>
</comment>
<dbReference type="GO" id="GO:0004475">
    <property type="term" value="F:mannose-1-phosphate guanylyltransferase (GTP) activity"/>
    <property type="evidence" value="ECO:0007669"/>
    <property type="project" value="UniProtKB-EC"/>
</dbReference>
<evidence type="ECO:0000256" key="3">
    <source>
        <dbReference type="ARBA" id="ARBA00012387"/>
    </source>
</evidence>
<dbReference type="PANTHER" id="PTHR46390:SF1">
    <property type="entry name" value="MANNOSE-1-PHOSPHATE GUANYLYLTRANSFERASE"/>
    <property type="match status" value="1"/>
</dbReference>
<comment type="pathway">
    <text evidence="1">Nucleotide-sugar biosynthesis; GDP-alpha-D-mannose biosynthesis; GDP-alpha-D-mannose from alpha-D-mannose 1-phosphate (GTP route): step 1/1.</text>
</comment>
<dbReference type="CDD" id="cd02509">
    <property type="entry name" value="GDP-M1P_Guanylyltransferase"/>
    <property type="match status" value="1"/>
</dbReference>
<dbReference type="InterPro" id="IPR051161">
    <property type="entry name" value="Mannose-6P_isomerase_type2"/>
</dbReference>
<dbReference type="GO" id="GO:0009298">
    <property type="term" value="P:GDP-mannose biosynthetic process"/>
    <property type="evidence" value="ECO:0007669"/>
    <property type="project" value="UniProtKB-UniPathway"/>
</dbReference>
<evidence type="ECO:0000259" key="10">
    <source>
        <dbReference type="Pfam" id="PF00483"/>
    </source>
</evidence>
<dbReference type="GO" id="GO:0000271">
    <property type="term" value="P:polysaccharide biosynthetic process"/>
    <property type="evidence" value="ECO:0007669"/>
    <property type="project" value="InterPro"/>
</dbReference>
<protein>
    <recommendedName>
        <fullName evidence="3">mannose-1-phosphate guanylyltransferase</fullName>
        <ecNumber evidence="3">2.7.7.13</ecNumber>
    </recommendedName>
</protein>
<dbReference type="Pfam" id="PF00483">
    <property type="entry name" value="NTP_transferase"/>
    <property type="match status" value="1"/>
</dbReference>
<dbReference type="CDD" id="cd02213">
    <property type="entry name" value="cupin_PMI_typeII_C"/>
    <property type="match status" value="1"/>
</dbReference>